<evidence type="ECO:0000259" key="13">
    <source>
        <dbReference type="Pfam" id="PF25011"/>
    </source>
</evidence>
<feature type="domain" description="Vacuolar sorting receptor thioredoxin-like" evidence="13">
    <location>
        <begin position="176"/>
        <end position="373"/>
    </location>
</feature>
<keyword evidence="4" id="KW-0732">Signal</keyword>
<dbReference type="AlphaFoldDB" id="A0A1R2CVU2"/>
<dbReference type="Gene3D" id="3.50.30.30">
    <property type="match status" value="1"/>
</dbReference>
<dbReference type="EMBL" id="MPUH01000048">
    <property type="protein sequence ID" value="OMJ93128.1"/>
    <property type="molecule type" value="Genomic_DNA"/>
</dbReference>
<sequence length="459" mass="52432">MAIFLIFLSSVFGKLTIIEPQELKNQFTENVIGVIPSSLANFGNPPYGSHIIGQLYAYKENNITGCIQLPSINFEYSSGMINYPILILDRGNCSFVVKVRNAQTIGASAVIIIDNIIESPENVMMIDDGTAGNIYIPSVLISKSNGQLLKNYILSHQSIKTRVQMTFEMLNPDNQVEYEIWMSSENTELREFLSDFSQHGKKLMPNTQMTPHYVLWYSVERSKEGFLTEHKDCLSGGRYCAPDPDLDNGPRTGREIVLENLRQICLYNYLTDQKKLNLWWDYIKKFKGCTGDNFNTKCSDTILNIIGIKTKIIQECIDNSVLGSDIKINDNFLLKQERKAMLDRGIFFYPSLIINNQTFRGDLESVEVMTALCAGFKNQPNYCIEYFDGISDDNISDDDKRVSPRILVLIIFFSLIAFVVILFLYRKWLRKYASETMKKEITKTISQYIALTENSIDDD</sequence>
<evidence type="ECO:0000256" key="11">
    <source>
        <dbReference type="SAM" id="Phobius"/>
    </source>
</evidence>
<dbReference type="Pfam" id="PF25011">
    <property type="entry name" value="VSR_TRX"/>
    <property type="match status" value="1"/>
</dbReference>
<gene>
    <name evidence="14" type="ORF">SteCoe_3945</name>
</gene>
<comment type="subcellular location">
    <subcellularLocation>
        <location evidence="10">Endomembrane system</location>
        <topology evidence="10">Single-pass membrane protein</topology>
    </subcellularLocation>
    <subcellularLocation>
        <location evidence="1">Membrane</location>
        <topology evidence="1">Single-pass type I membrane protein</topology>
    </subcellularLocation>
</comment>
<evidence type="ECO:0000256" key="8">
    <source>
        <dbReference type="ARBA" id="ARBA00023136"/>
    </source>
</evidence>
<evidence type="ECO:0000313" key="14">
    <source>
        <dbReference type="EMBL" id="OMJ93128.1"/>
    </source>
</evidence>
<evidence type="ECO:0000256" key="2">
    <source>
        <dbReference type="ARBA" id="ARBA00022536"/>
    </source>
</evidence>
<dbReference type="InterPro" id="IPR046450">
    <property type="entry name" value="PA_dom_sf"/>
</dbReference>
<evidence type="ECO:0000256" key="7">
    <source>
        <dbReference type="ARBA" id="ARBA00022989"/>
    </source>
</evidence>
<dbReference type="OrthoDB" id="10045365at2759"/>
<feature type="domain" description="PA" evidence="12">
    <location>
        <begin position="85"/>
        <end position="149"/>
    </location>
</feature>
<evidence type="ECO:0000256" key="5">
    <source>
        <dbReference type="ARBA" id="ARBA00022737"/>
    </source>
</evidence>
<name>A0A1R2CVU2_9CILI</name>
<keyword evidence="8 11" id="KW-0472">Membrane</keyword>
<reference evidence="14 15" key="1">
    <citation type="submission" date="2016-11" db="EMBL/GenBank/DDBJ databases">
        <title>The macronuclear genome of Stentor coeruleus: a giant cell with tiny introns.</title>
        <authorList>
            <person name="Slabodnick M."/>
            <person name="Ruby J.G."/>
            <person name="Reiff S.B."/>
            <person name="Swart E.C."/>
            <person name="Gosai S."/>
            <person name="Prabakaran S."/>
            <person name="Witkowska E."/>
            <person name="Larue G.E."/>
            <person name="Fisher S."/>
            <person name="Freeman R.M."/>
            <person name="Gunawardena J."/>
            <person name="Chu W."/>
            <person name="Stover N.A."/>
            <person name="Gregory B.D."/>
            <person name="Nowacki M."/>
            <person name="Derisi J."/>
            <person name="Roy S.W."/>
            <person name="Marshall W.F."/>
            <person name="Sood P."/>
        </authorList>
    </citation>
    <scope>NUCLEOTIDE SEQUENCE [LARGE SCALE GENOMIC DNA]</scope>
    <source>
        <strain evidence="14">WM001</strain>
    </source>
</reference>
<keyword evidence="7 11" id="KW-1133">Transmembrane helix</keyword>
<evidence type="ECO:0000256" key="1">
    <source>
        <dbReference type="ARBA" id="ARBA00004479"/>
    </source>
</evidence>
<dbReference type="Pfam" id="PF02225">
    <property type="entry name" value="PA"/>
    <property type="match status" value="1"/>
</dbReference>
<evidence type="ECO:0000256" key="4">
    <source>
        <dbReference type="ARBA" id="ARBA00022729"/>
    </source>
</evidence>
<keyword evidence="6" id="KW-0106">Calcium</keyword>
<evidence type="ECO:0000259" key="12">
    <source>
        <dbReference type="Pfam" id="PF02225"/>
    </source>
</evidence>
<evidence type="ECO:0000256" key="6">
    <source>
        <dbReference type="ARBA" id="ARBA00022837"/>
    </source>
</evidence>
<dbReference type="InterPro" id="IPR056858">
    <property type="entry name" value="VSR_TRX"/>
</dbReference>
<dbReference type="SUPFAM" id="SSF52025">
    <property type="entry name" value="PA domain"/>
    <property type="match status" value="1"/>
</dbReference>
<evidence type="ECO:0000256" key="10">
    <source>
        <dbReference type="ARBA" id="ARBA00037847"/>
    </source>
</evidence>
<dbReference type="PANTHER" id="PTHR22702:SF1">
    <property type="entry name" value="PROTEASE-ASSOCIATED DOMAIN-CONTAINING PROTEIN 1"/>
    <property type="match status" value="1"/>
</dbReference>
<keyword evidence="2" id="KW-0245">EGF-like domain</keyword>
<proteinExistence type="predicted"/>
<dbReference type="Proteomes" id="UP000187209">
    <property type="component" value="Unassembled WGS sequence"/>
</dbReference>
<feature type="transmembrane region" description="Helical" evidence="11">
    <location>
        <begin position="406"/>
        <end position="425"/>
    </location>
</feature>
<dbReference type="GO" id="GO:0012505">
    <property type="term" value="C:endomembrane system"/>
    <property type="evidence" value="ECO:0007669"/>
    <property type="project" value="UniProtKB-SubCell"/>
</dbReference>
<evidence type="ECO:0000313" key="15">
    <source>
        <dbReference type="Proteomes" id="UP000187209"/>
    </source>
</evidence>
<keyword evidence="3 11" id="KW-0812">Transmembrane</keyword>
<keyword evidence="9" id="KW-0325">Glycoprotein</keyword>
<keyword evidence="15" id="KW-1185">Reference proteome</keyword>
<dbReference type="InterPro" id="IPR003137">
    <property type="entry name" value="PA_domain"/>
</dbReference>
<dbReference type="GO" id="GO:0016020">
    <property type="term" value="C:membrane"/>
    <property type="evidence" value="ECO:0007669"/>
    <property type="project" value="UniProtKB-SubCell"/>
</dbReference>
<dbReference type="PANTHER" id="PTHR22702">
    <property type="entry name" value="PROTEASE-ASSOCIATED DOMAIN-CONTAINING PROTEIN"/>
    <property type="match status" value="1"/>
</dbReference>
<evidence type="ECO:0000256" key="9">
    <source>
        <dbReference type="ARBA" id="ARBA00023180"/>
    </source>
</evidence>
<protein>
    <submittedName>
        <fullName evidence="14">Uncharacterized protein</fullName>
    </submittedName>
</protein>
<keyword evidence="5" id="KW-0677">Repeat</keyword>
<comment type="caution">
    <text evidence="14">The sequence shown here is derived from an EMBL/GenBank/DDBJ whole genome shotgun (WGS) entry which is preliminary data.</text>
</comment>
<evidence type="ECO:0000256" key="3">
    <source>
        <dbReference type="ARBA" id="ARBA00022692"/>
    </source>
</evidence>
<accession>A0A1R2CVU2</accession>
<organism evidence="14 15">
    <name type="scientific">Stentor coeruleus</name>
    <dbReference type="NCBI Taxonomy" id="5963"/>
    <lineage>
        <taxon>Eukaryota</taxon>
        <taxon>Sar</taxon>
        <taxon>Alveolata</taxon>
        <taxon>Ciliophora</taxon>
        <taxon>Postciliodesmatophora</taxon>
        <taxon>Heterotrichea</taxon>
        <taxon>Heterotrichida</taxon>
        <taxon>Stentoridae</taxon>
        <taxon>Stentor</taxon>
    </lineage>
</organism>